<dbReference type="InterPro" id="IPR007627">
    <property type="entry name" value="RNA_pol_sigma70_r2"/>
</dbReference>
<keyword evidence="5" id="KW-0804">Transcription</keyword>
<dbReference type="Gene3D" id="1.10.1740.10">
    <property type="match status" value="1"/>
</dbReference>
<evidence type="ECO:0000256" key="4">
    <source>
        <dbReference type="ARBA" id="ARBA00023125"/>
    </source>
</evidence>
<evidence type="ECO:0000313" key="9">
    <source>
        <dbReference type="Proteomes" id="UP000548476"/>
    </source>
</evidence>
<feature type="domain" description="RNA polymerase sigma factor 70 region 4 type 2" evidence="7">
    <location>
        <begin position="106"/>
        <end position="157"/>
    </location>
</feature>
<evidence type="ECO:0000256" key="1">
    <source>
        <dbReference type="ARBA" id="ARBA00010641"/>
    </source>
</evidence>
<dbReference type="Pfam" id="PF04542">
    <property type="entry name" value="Sigma70_r2"/>
    <property type="match status" value="1"/>
</dbReference>
<evidence type="ECO:0000256" key="5">
    <source>
        <dbReference type="ARBA" id="ARBA00023163"/>
    </source>
</evidence>
<evidence type="ECO:0000313" key="8">
    <source>
        <dbReference type="EMBL" id="MBB6033343.1"/>
    </source>
</evidence>
<protein>
    <submittedName>
        <fullName evidence="8">RNA polymerase sigma-70 factor (Sigma-E family)</fullName>
    </submittedName>
</protein>
<dbReference type="GO" id="GO:0006352">
    <property type="term" value="P:DNA-templated transcription initiation"/>
    <property type="evidence" value="ECO:0007669"/>
    <property type="project" value="InterPro"/>
</dbReference>
<dbReference type="AlphaFoldDB" id="A0A841FEA2"/>
<keyword evidence="2" id="KW-0805">Transcription regulation</keyword>
<proteinExistence type="inferred from homology"/>
<dbReference type="SUPFAM" id="SSF88946">
    <property type="entry name" value="Sigma2 domain of RNA polymerase sigma factors"/>
    <property type="match status" value="1"/>
</dbReference>
<dbReference type="InterPro" id="IPR036388">
    <property type="entry name" value="WH-like_DNA-bd_sf"/>
</dbReference>
<dbReference type="InterPro" id="IPR013324">
    <property type="entry name" value="RNA_pol_sigma_r3/r4-like"/>
</dbReference>
<dbReference type="PANTHER" id="PTHR43133:SF50">
    <property type="entry name" value="ECF RNA POLYMERASE SIGMA FACTOR SIGM"/>
    <property type="match status" value="1"/>
</dbReference>
<dbReference type="InterPro" id="IPR013249">
    <property type="entry name" value="RNA_pol_sigma70_r4_t2"/>
</dbReference>
<name>A0A841FEA2_9ACTN</name>
<dbReference type="EMBL" id="JACHGT010000002">
    <property type="protein sequence ID" value="MBB6033343.1"/>
    <property type="molecule type" value="Genomic_DNA"/>
</dbReference>
<gene>
    <name evidence="8" type="ORF">HNR73_001190</name>
</gene>
<organism evidence="8 9">
    <name type="scientific">Phytomonospora endophytica</name>
    <dbReference type="NCBI Taxonomy" id="714109"/>
    <lineage>
        <taxon>Bacteria</taxon>
        <taxon>Bacillati</taxon>
        <taxon>Actinomycetota</taxon>
        <taxon>Actinomycetes</taxon>
        <taxon>Micromonosporales</taxon>
        <taxon>Micromonosporaceae</taxon>
        <taxon>Phytomonospora</taxon>
    </lineage>
</organism>
<dbReference type="CDD" id="cd06171">
    <property type="entry name" value="Sigma70_r4"/>
    <property type="match status" value="1"/>
</dbReference>
<dbReference type="Gene3D" id="1.10.10.10">
    <property type="entry name" value="Winged helix-like DNA-binding domain superfamily/Winged helix DNA-binding domain"/>
    <property type="match status" value="1"/>
</dbReference>
<dbReference type="InterPro" id="IPR014284">
    <property type="entry name" value="RNA_pol_sigma-70_dom"/>
</dbReference>
<dbReference type="GO" id="GO:0003677">
    <property type="term" value="F:DNA binding"/>
    <property type="evidence" value="ECO:0007669"/>
    <property type="project" value="UniProtKB-KW"/>
</dbReference>
<reference evidence="8 9" key="1">
    <citation type="submission" date="2020-08" db="EMBL/GenBank/DDBJ databases">
        <title>Genomic Encyclopedia of Type Strains, Phase IV (KMG-IV): sequencing the most valuable type-strain genomes for metagenomic binning, comparative biology and taxonomic classification.</title>
        <authorList>
            <person name="Goeker M."/>
        </authorList>
    </citation>
    <scope>NUCLEOTIDE SEQUENCE [LARGE SCALE GENOMIC DNA]</scope>
    <source>
        <strain evidence="8 9">YIM 65646</strain>
    </source>
</reference>
<dbReference type="PANTHER" id="PTHR43133">
    <property type="entry name" value="RNA POLYMERASE ECF-TYPE SIGMA FACTO"/>
    <property type="match status" value="1"/>
</dbReference>
<comment type="similarity">
    <text evidence="1">Belongs to the sigma-70 factor family. ECF subfamily.</text>
</comment>
<sequence length="174" mass="19904">MRHSEREEAEFREFVAGRLDRLRNFAFLVCGDWHRAEDAVQVTLSKLYVVWPKTAKGSADAYSRRILINAVKDEWRRAWFRRERSTLVPPDAATADPAVLGAERIAVLSALAKLPTKQRAVVVLRFWEDRSVEQTAEIMRCSTGTVKSHTARGLQALRGLLEEKRSQQTEGVRR</sequence>
<evidence type="ECO:0000259" key="7">
    <source>
        <dbReference type="Pfam" id="PF08281"/>
    </source>
</evidence>
<keyword evidence="4" id="KW-0238">DNA-binding</keyword>
<dbReference type="GO" id="GO:0016987">
    <property type="term" value="F:sigma factor activity"/>
    <property type="evidence" value="ECO:0007669"/>
    <property type="project" value="UniProtKB-KW"/>
</dbReference>
<dbReference type="NCBIfam" id="TIGR02983">
    <property type="entry name" value="SigE-fam_strep"/>
    <property type="match status" value="1"/>
</dbReference>
<accession>A0A841FEA2</accession>
<evidence type="ECO:0000256" key="3">
    <source>
        <dbReference type="ARBA" id="ARBA00023082"/>
    </source>
</evidence>
<dbReference type="NCBIfam" id="TIGR02937">
    <property type="entry name" value="sigma70-ECF"/>
    <property type="match status" value="1"/>
</dbReference>
<comment type="caution">
    <text evidence="8">The sequence shown here is derived from an EMBL/GenBank/DDBJ whole genome shotgun (WGS) entry which is preliminary data.</text>
</comment>
<dbReference type="Proteomes" id="UP000548476">
    <property type="component" value="Unassembled WGS sequence"/>
</dbReference>
<keyword evidence="9" id="KW-1185">Reference proteome</keyword>
<keyword evidence="3" id="KW-0731">Sigma factor</keyword>
<dbReference type="InterPro" id="IPR039425">
    <property type="entry name" value="RNA_pol_sigma-70-like"/>
</dbReference>
<dbReference type="RefSeq" id="WP_184786214.1">
    <property type="nucleotide sequence ID" value="NZ_BONT01000115.1"/>
</dbReference>
<dbReference type="Pfam" id="PF08281">
    <property type="entry name" value="Sigma70_r4_2"/>
    <property type="match status" value="1"/>
</dbReference>
<evidence type="ECO:0000256" key="2">
    <source>
        <dbReference type="ARBA" id="ARBA00023015"/>
    </source>
</evidence>
<dbReference type="SUPFAM" id="SSF88659">
    <property type="entry name" value="Sigma3 and sigma4 domains of RNA polymerase sigma factors"/>
    <property type="match status" value="1"/>
</dbReference>
<feature type="domain" description="RNA polymerase sigma-70 region 2" evidence="6">
    <location>
        <begin position="19"/>
        <end position="79"/>
    </location>
</feature>
<evidence type="ECO:0000259" key="6">
    <source>
        <dbReference type="Pfam" id="PF04542"/>
    </source>
</evidence>
<dbReference type="InterPro" id="IPR013325">
    <property type="entry name" value="RNA_pol_sigma_r2"/>
</dbReference>
<dbReference type="InterPro" id="IPR014325">
    <property type="entry name" value="RNA_pol_sigma-E_actinobac"/>
</dbReference>